<feature type="compositionally biased region" description="Basic and acidic residues" evidence="1">
    <location>
        <begin position="95"/>
        <end position="108"/>
    </location>
</feature>
<sequence length="306" mass="33588">MTSTTTPAPRTEPPTSQIRYSQDFPAEHRRFVEKSIESMIERSSAETARRRADAAERAAISRALYAPLIRLAQQDPDTADMLRKADETPVPFDEDLAHPQRTDSRGNHPETTATLDVRAGAQIFGIPYHFEWAWHDPAGGRPFKIVVDRDNGRVAIDGRAGPKIGGAEDFVSARAGFGVTLETDHVVSVMGRAYRTTDDHYTVGAGFGGDATAEGGTDLTVFENGNFIASAVDKRWRKRVSNEVDVYSSGGFGPGAVIDVLWTMRPGNTYTFNVGAWVYADRNDGLGNTWSQSDIIANLIFMSVFR</sequence>
<evidence type="ECO:0000313" key="2">
    <source>
        <dbReference type="EMBL" id="GGN83064.1"/>
    </source>
</evidence>
<feature type="region of interest" description="Disordered" evidence="1">
    <location>
        <begin position="88"/>
        <end position="111"/>
    </location>
</feature>
<keyword evidence="3" id="KW-1185">Reference proteome</keyword>
<evidence type="ECO:0000256" key="1">
    <source>
        <dbReference type="SAM" id="MobiDB-lite"/>
    </source>
</evidence>
<feature type="region of interest" description="Disordered" evidence="1">
    <location>
        <begin position="1"/>
        <end position="25"/>
    </location>
</feature>
<organism evidence="2 3">
    <name type="scientific">Nocardia rhizosphaerihabitans</name>
    <dbReference type="NCBI Taxonomy" id="1691570"/>
    <lineage>
        <taxon>Bacteria</taxon>
        <taxon>Bacillati</taxon>
        <taxon>Actinomycetota</taxon>
        <taxon>Actinomycetes</taxon>
        <taxon>Mycobacteriales</taxon>
        <taxon>Nocardiaceae</taxon>
        <taxon>Nocardia</taxon>
    </lineage>
</organism>
<dbReference type="Proteomes" id="UP000658127">
    <property type="component" value="Unassembled WGS sequence"/>
</dbReference>
<proteinExistence type="predicted"/>
<dbReference type="EMBL" id="BMNE01000003">
    <property type="protein sequence ID" value="GGN83064.1"/>
    <property type="molecule type" value="Genomic_DNA"/>
</dbReference>
<gene>
    <name evidence="2" type="ORF">GCM10011610_35150</name>
</gene>
<comment type="caution">
    <text evidence="2">The sequence shown here is derived from an EMBL/GenBank/DDBJ whole genome shotgun (WGS) entry which is preliminary data.</text>
</comment>
<protein>
    <submittedName>
        <fullName evidence="2">Uncharacterized protein</fullName>
    </submittedName>
</protein>
<feature type="compositionally biased region" description="Low complexity" evidence="1">
    <location>
        <begin position="1"/>
        <end position="15"/>
    </location>
</feature>
<evidence type="ECO:0000313" key="3">
    <source>
        <dbReference type="Proteomes" id="UP000658127"/>
    </source>
</evidence>
<reference evidence="3" key="1">
    <citation type="journal article" date="2019" name="Int. J. Syst. Evol. Microbiol.">
        <title>The Global Catalogue of Microorganisms (GCM) 10K type strain sequencing project: providing services to taxonomists for standard genome sequencing and annotation.</title>
        <authorList>
            <consortium name="The Broad Institute Genomics Platform"/>
            <consortium name="The Broad Institute Genome Sequencing Center for Infectious Disease"/>
            <person name="Wu L."/>
            <person name="Ma J."/>
        </authorList>
    </citation>
    <scope>NUCLEOTIDE SEQUENCE [LARGE SCALE GENOMIC DNA]</scope>
    <source>
        <strain evidence="3">CGMCC 4.7329</strain>
    </source>
</reference>
<name>A0ABQ2KJD3_9NOCA</name>
<accession>A0ABQ2KJD3</accession>
<dbReference type="RefSeq" id="WP_189029262.1">
    <property type="nucleotide sequence ID" value="NZ_BMNE01000003.1"/>
</dbReference>